<dbReference type="RefSeq" id="WP_092841925.1">
    <property type="nucleotide sequence ID" value="NZ_FOVP01000026.1"/>
</dbReference>
<dbReference type="AlphaFoldDB" id="A0A1I5G8Z9"/>
<gene>
    <name evidence="6" type="ORF">SAMN04487859_12624</name>
</gene>
<proteinExistence type="predicted"/>
<evidence type="ECO:0000256" key="2">
    <source>
        <dbReference type="ARBA" id="ARBA00023125"/>
    </source>
</evidence>
<dbReference type="SUPFAM" id="SSF51206">
    <property type="entry name" value="cAMP-binding domain-like"/>
    <property type="match status" value="1"/>
</dbReference>
<evidence type="ECO:0000256" key="1">
    <source>
        <dbReference type="ARBA" id="ARBA00023015"/>
    </source>
</evidence>
<dbReference type="InterPro" id="IPR036390">
    <property type="entry name" value="WH_DNA-bd_sf"/>
</dbReference>
<organism evidence="6 7">
    <name type="scientific">Roseovarius lutimaris</name>
    <dbReference type="NCBI Taxonomy" id="1005928"/>
    <lineage>
        <taxon>Bacteria</taxon>
        <taxon>Pseudomonadati</taxon>
        <taxon>Pseudomonadota</taxon>
        <taxon>Alphaproteobacteria</taxon>
        <taxon>Rhodobacterales</taxon>
        <taxon>Roseobacteraceae</taxon>
        <taxon>Roseovarius</taxon>
    </lineage>
</organism>
<dbReference type="OrthoDB" id="3525895at2"/>
<evidence type="ECO:0000256" key="3">
    <source>
        <dbReference type="ARBA" id="ARBA00023163"/>
    </source>
</evidence>
<dbReference type="InterPro" id="IPR050397">
    <property type="entry name" value="Env_Response_Regulators"/>
</dbReference>
<dbReference type="GO" id="GO:0003700">
    <property type="term" value="F:DNA-binding transcription factor activity"/>
    <property type="evidence" value="ECO:0007669"/>
    <property type="project" value="TreeGrafter"/>
</dbReference>
<keyword evidence="2" id="KW-0238">DNA-binding</keyword>
<dbReference type="PROSITE" id="PS50042">
    <property type="entry name" value="CNMP_BINDING_3"/>
    <property type="match status" value="1"/>
</dbReference>
<dbReference type="InterPro" id="IPR000595">
    <property type="entry name" value="cNMP-bd_dom"/>
</dbReference>
<reference evidence="7" key="1">
    <citation type="submission" date="2016-10" db="EMBL/GenBank/DDBJ databases">
        <authorList>
            <person name="Varghese N."/>
            <person name="Submissions S."/>
        </authorList>
    </citation>
    <scope>NUCLEOTIDE SEQUENCE [LARGE SCALE GENOMIC DNA]</scope>
    <source>
        <strain evidence="7">DSM 28463</strain>
    </source>
</reference>
<keyword evidence="7" id="KW-1185">Reference proteome</keyword>
<dbReference type="STRING" id="1005928.SAMN04487859_12624"/>
<dbReference type="Pfam" id="PF13545">
    <property type="entry name" value="HTH_Crp_2"/>
    <property type="match status" value="1"/>
</dbReference>
<dbReference type="CDD" id="cd00038">
    <property type="entry name" value="CAP_ED"/>
    <property type="match status" value="1"/>
</dbReference>
<dbReference type="Gene3D" id="1.10.10.10">
    <property type="entry name" value="Winged helix-like DNA-binding domain superfamily/Winged helix DNA-binding domain"/>
    <property type="match status" value="1"/>
</dbReference>
<sequence>MPLTLATDLTEDTGFRILLERHGRAIEFASGRTIYGTGDKDSTMMLITKGRVEISRTSIDGRRSILTHLGAGDMVGELAALDGMPRSADVVAATRVQGLVLTRAQIAALLRDNPEAALGVIETLCRRLRETSAMYTAHVLADGQARLARLLLHLAEKWGEPMPDGRRRLSEKFSQSDLGDLVGLTRESVNRQIREWEQAGIVMRQGRGLVICDLAALLCVAGAAE</sequence>
<dbReference type="InterPro" id="IPR036388">
    <property type="entry name" value="WH-like_DNA-bd_sf"/>
</dbReference>
<dbReference type="InterPro" id="IPR014710">
    <property type="entry name" value="RmlC-like_jellyroll"/>
</dbReference>
<name>A0A1I5G8Z9_9RHOB</name>
<accession>A0A1I5G8Z9</accession>
<evidence type="ECO:0000259" key="4">
    <source>
        <dbReference type="PROSITE" id="PS50042"/>
    </source>
</evidence>
<dbReference type="SMART" id="SM00419">
    <property type="entry name" value="HTH_CRP"/>
    <property type="match status" value="1"/>
</dbReference>
<feature type="domain" description="Cyclic nucleotide-binding" evidence="4">
    <location>
        <begin position="5"/>
        <end position="127"/>
    </location>
</feature>
<dbReference type="GO" id="GO:0003677">
    <property type="term" value="F:DNA binding"/>
    <property type="evidence" value="ECO:0007669"/>
    <property type="project" value="UniProtKB-KW"/>
</dbReference>
<dbReference type="SMART" id="SM00100">
    <property type="entry name" value="cNMP"/>
    <property type="match status" value="1"/>
</dbReference>
<keyword evidence="3" id="KW-0804">Transcription</keyword>
<dbReference type="PANTHER" id="PTHR24567">
    <property type="entry name" value="CRP FAMILY TRANSCRIPTIONAL REGULATORY PROTEIN"/>
    <property type="match status" value="1"/>
</dbReference>
<dbReference type="PANTHER" id="PTHR24567:SF68">
    <property type="entry name" value="DNA-BINDING TRANSCRIPTIONAL DUAL REGULATOR CRP"/>
    <property type="match status" value="1"/>
</dbReference>
<protein>
    <submittedName>
        <fullName evidence="6">Crp-like helix-turn-helix domain-containing protein</fullName>
    </submittedName>
</protein>
<dbReference type="PROSITE" id="PS51063">
    <property type="entry name" value="HTH_CRP_2"/>
    <property type="match status" value="1"/>
</dbReference>
<dbReference type="InterPro" id="IPR018490">
    <property type="entry name" value="cNMP-bd_dom_sf"/>
</dbReference>
<evidence type="ECO:0000313" key="7">
    <source>
        <dbReference type="Proteomes" id="UP000198599"/>
    </source>
</evidence>
<dbReference type="GO" id="GO:0005829">
    <property type="term" value="C:cytosol"/>
    <property type="evidence" value="ECO:0007669"/>
    <property type="project" value="TreeGrafter"/>
</dbReference>
<dbReference type="SUPFAM" id="SSF46785">
    <property type="entry name" value="Winged helix' DNA-binding domain"/>
    <property type="match status" value="1"/>
</dbReference>
<dbReference type="EMBL" id="FOVP01000026">
    <property type="protein sequence ID" value="SFO32323.1"/>
    <property type="molecule type" value="Genomic_DNA"/>
</dbReference>
<evidence type="ECO:0000313" key="6">
    <source>
        <dbReference type="EMBL" id="SFO32323.1"/>
    </source>
</evidence>
<evidence type="ECO:0000259" key="5">
    <source>
        <dbReference type="PROSITE" id="PS51063"/>
    </source>
</evidence>
<dbReference type="InterPro" id="IPR012318">
    <property type="entry name" value="HTH_CRP"/>
</dbReference>
<feature type="domain" description="HTH crp-type" evidence="5">
    <location>
        <begin position="141"/>
        <end position="215"/>
    </location>
</feature>
<keyword evidence="1" id="KW-0805">Transcription regulation</keyword>
<dbReference type="Proteomes" id="UP000198599">
    <property type="component" value="Unassembled WGS sequence"/>
</dbReference>
<dbReference type="Gene3D" id="2.60.120.10">
    <property type="entry name" value="Jelly Rolls"/>
    <property type="match status" value="1"/>
</dbReference>
<dbReference type="Pfam" id="PF00027">
    <property type="entry name" value="cNMP_binding"/>
    <property type="match status" value="1"/>
</dbReference>